<keyword evidence="1" id="KW-1133">Transmembrane helix</keyword>
<protein>
    <submittedName>
        <fullName evidence="2">Uncharacterized protein</fullName>
    </submittedName>
</protein>
<name>A0A285R0U0_9SPHN</name>
<evidence type="ECO:0000313" key="2">
    <source>
        <dbReference type="EMBL" id="SOB87454.1"/>
    </source>
</evidence>
<feature type="transmembrane region" description="Helical" evidence="1">
    <location>
        <begin position="12"/>
        <end position="33"/>
    </location>
</feature>
<feature type="transmembrane region" description="Helical" evidence="1">
    <location>
        <begin position="39"/>
        <end position="56"/>
    </location>
</feature>
<gene>
    <name evidence="2" type="ORF">SAMN06297144_2586</name>
</gene>
<dbReference type="OrthoDB" id="7584508at2"/>
<sequence length="70" mass="7723">MPSRTLVELLHIAAGLVATVLIVRLAAWGYPLARGTFNALGWVAGAAVMLMGMGPLRKAWRIDQRRREHD</sequence>
<reference evidence="2 3" key="1">
    <citation type="submission" date="2017-07" db="EMBL/GenBank/DDBJ databases">
        <authorList>
            <person name="Sun Z.S."/>
            <person name="Albrecht U."/>
            <person name="Echele G."/>
            <person name="Lee C.C."/>
        </authorList>
    </citation>
    <scope>NUCLEOTIDE SEQUENCE [LARGE SCALE GENOMIC DNA]</scope>
    <source>
        <strain evidence="2 3">CGMCC 1.12672</strain>
    </source>
</reference>
<dbReference type="RefSeq" id="WP_097064453.1">
    <property type="nucleotide sequence ID" value="NZ_OBMI01000003.1"/>
</dbReference>
<evidence type="ECO:0000313" key="3">
    <source>
        <dbReference type="Proteomes" id="UP000219494"/>
    </source>
</evidence>
<dbReference type="AlphaFoldDB" id="A0A285R0U0"/>
<organism evidence="2 3">
    <name type="scientific">Sphingomonas guangdongensis</name>
    <dbReference type="NCBI Taxonomy" id="1141890"/>
    <lineage>
        <taxon>Bacteria</taxon>
        <taxon>Pseudomonadati</taxon>
        <taxon>Pseudomonadota</taxon>
        <taxon>Alphaproteobacteria</taxon>
        <taxon>Sphingomonadales</taxon>
        <taxon>Sphingomonadaceae</taxon>
        <taxon>Sphingomonas</taxon>
    </lineage>
</organism>
<accession>A0A285R0U0</accession>
<keyword evidence="1" id="KW-0472">Membrane</keyword>
<evidence type="ECO:0000256" key="1">
    <source>
        <dbReference type="SAM" id="Phobius"/>
    </source>
</evidence>
<keyword evidence="3" id="KW-1185">Reference proteome</keyword>
<dbReference type="EMBL" id="OBMI01000003">
    <property type="protein sequence ID" value="SOB87454.1"/>
    <property type="molecule type" value="Genomic_DNA"/>
</dbReference>
<proteinExistence type="predicted"/>
<dbReference type="Proteomes" id="UP000219494">
    <property type="component" value="Unassembled WGS sequence"/>
</dbReference>
<keyword evidence="1" id="KW-0812">Transmembrane</keyword>